<keyword evidence="3 5" id="KW-0067">ATP-binding</keyword>
<dbReference type="PANTHER" id="PTHR42711">
    <property type="entry name" value="ABC TRANSPORTER ATP-BINDING PROTEIN"/>
    <property type="match status" value="1"/>
</dbReference>
<keyword evidence="1" id="KW-0813">Transport</keyword>
<keyword evidence="6" id="KW-1185">Reference proteome</keyword>
<dbReference type="SMART" id="SM00382">
    <property type="entry name" value="AAA"/>
    <property type="match status" value="1"/>
</dbReference>
<dbReference type="Proteomes" id="UP000249818">
    <property type="component" value="Chromosome BARAN1"/>
</dbReference>
<feature type="domain" description="ABC transporter" evidence="4">
    <location>
        <begin position="5"/>
        <end position="239"/>
    </location>
</feature>
<dbReference type="EMBL" id="LS483254">
    <property type="protein sequence ID" value="SQD92259.1"/>
    <property type="molecule type" value="Genomic_DNA"/>
</dbReference>
<gene>
    <name evidence="5" type="ORF">BARAN1_0234</name>
</gene>
<dbReference type="OrthoDB" id="2290519at2"/>
<dbReference type="AlphaFoldDB" id="A0A2X3KZB2"/>
<reference evidence="6" key="1">
    <citation type="submission" date="2018-05" db="EMBL/GenBank/DDBJ databases">
        <authorList>
            <person name="Hao L."/>
        </authorList>
    </citation>
    <scope>NUCLEOTIDE SEQUENCE [LARGE SCALE GENOMIC DNA]</scope>
</reference>
<dbReference type="Pfam" id="PF00005">
    <property type="entry name" value="ABC_tran"/>
    <property type="match status" value="1"/>
</dbReference>
<dbReference type="InterPro" id="IPR027417">
    <property type="entry name" value="P-loop_NTPase"/>
</dbReference>
<name>A0A2X3KZB2_9BACT</name>
<dbReference type="SUPFAM" id="SSF52540">
    <property type="entry name" value="P-loop containing nucleoside triphosphate hydrolases"/>
    <property type="match status" value="1"/>
</dbReference>
<sequence length="313" mass="34564">MAVAYEVAGLTKRYPGPKEVLANDRIDLCIATGEIVGIFGPNGAGKTTLVRQLMGLLRPTAGQIRLFDNDLVREPTIATNHVAYFAQETSYFWYLKPRELLAITGRLRGLTSREANSQAYSLLGKFNLGNLAGKTLSRLSFGQARFVALLSVFMGNRPILILDEPTNDLDPLHRRAFWDYLWEVNSREGTTVLLVTHNVHEAEHVVHRVVIVDAGRIVASGTPGELKAGLEGQVRVEVALAEPLNNHELPTFAGCERLPAKRNTLLLQTARENVEAVIRAVYDRFPSGAVSDLRVVPPTLEDVYVQTVGKEWG</sequence>
<organism evidence="5 6">
    <name type="scientific">Candidatus Bipolaricaulis anaerobius</name>
    <dbReference type="NCBI Taxonomy" id="2026885"/>
    <lineage>
        <taxon>Bacteria</taxon>
        <taxon>Candidatus Bipolaricaulota</taxon>
        <taxon>Candidatus Bipolaricaulia</taxon>
        <taxon>Candidatus Bipolaricaulales</taxon>
        <taxon>Candidatus Bipolaricaulaceae</taxon>
        <taxon>Candidatus Bipolaricaulis</taxon>
    </lineage>
</organism>
<accession>A0A2X3KZB2</accession>
<evidence type="ECO:0000259" key="4">
    <source>
        <dbReference type="PROSITE" id="PS50893"/>
    </source>
</evidence>
<protein>
    <submittedName>
        <fullName evidence="5">ABC transporter ATP-binding protein</fullName>
    </submittedName>
</protein>
<keyword evidence="2" id="KW-0547">Nucleotide-binding</keyword>
<evidence type="ECO:0000313" key="6">
    <source>
        <dbReference type="Proteomes" id="UP000249818"/>
    </source>
</evidence>
<dbReference type="KEGG" id="bana:BARAN1_0234"/>
<dbReference type="PANTHER" id="PTHR42711:SF19">
    <property type="entry name" value="DOXORUBICIN RESISTANCE ATP-BINDING PROTEIN DRRA"/>
    <property type="match status" value="1"/>
</dbReference>
<dbReference type="InterPro" id="IPR003593">
    <property type="entry name" value="AAA+_ATPase"/>
</dbReference>
<proteinExistence type="predicted"/>
<evidence type="ECO:0000256" key="2">
    <source>
        <dbReference type="ARBA" id="ARBA00022741"/>
    </source>
</evidence>
<evidence type="ECO:0000256" key="1">
    <source>
        <dbReference type="ARBA" id="ARBA00022448"/>
    </source>
</evidence>
<dbReference type="RefSeq" id="WP_122030503.1">
    <property type="nucleotide sequence ID" value="NZ_LS483254.1"/>
</dbReference>
<dbReference type="InterPro" id="IPR003439">
    <property type="entry name" value="ABC_transporter-like_ATP-bd"/>
</dbReference>
<dbReference type="PROSITE" id="PS50893">
    <property type="entry name" value="ABC_TRANSPORTER_2"/>
    <property type="match status" value="1"/>
</dbReference>
<evidence type="ECO:0000313" key="5">
    <source>
        <dbReference type="EMBL" id="SQD92259.1"/>
    </source>
</evidence>
<dbReference type="GO" id="GO:0016887">
    <property type="term" value="F:ATP hydrolysis activity"/>
    <property type="evidence" value="ECO:0007669"/>
    <property type="project" value="InterPro"/>
</dbReference>
<evidence type="ECO:0000256" key="3">
    <source>
        <dbReference type="ARBA" id="ARBA00022840"/>
    </source>
</evidence>
<dbReference type="GO" id="GO:0005524">
    <property type="term" value="F:ATP binding"/>
    <property type="evidence" value="ECO:0007669"/>
    <property type="project" value="UniProtKB-KW"/>
</dbReference>
<dbReference type="InterPro" id="IPR050763">
    <property type="entry name" value="ABC_transporter_ATP-binding"/>
</dbReference>
<dbReference type="Gene3D" id="3.40.50.300">
    <property type="entry name" value="P-loop containing nucleotide triphosphate hydrolases"/>
    <property type="match status" value="1"/>
</dbReference>